<protein>
    <submittedName>
        <fullName evidence="1">Uncharacterized protein</fullName>
    </submittedName>
</protein>
<keyword evidence="2" id="KW-1185">Reference proteome</keyword>
<reference evidence="1" key="1">
    <citation type="journal article" date="2022" name="bioRxiv">
        <title>Sequencing and chromosome-scale assembly of the giantPleurodeles waltlgenome.</title>
        <authorList>
            <person name="Brown T."/>
            <person name="Elewa A."/>
            <person name="Iarovenko S."/>
            <person name="Subramanian E."/>
            <person name="Araus A.J."/>
            <person name="Petzold A."/>
            <person name="Susuki M."/>
            <person name="Suzuki K.-i.T."/>
            <person name="Hayashi T."/>
            <person name="Toyoda A."/>
            <person name="Oliveira C."/>
            <person name="Osipova E."/>
            <person name="Leigh N.D."/>
            <person name="Simon A."/>
            <person name="Yun M.H."/>
        </authorList>
    </citation>
    <scope>NUCLEOTIDE SEQUENCE</scope>
    <source>
        <strain evidence="1">20211129_DDA</strain>
        <tissue evidence="1">Liver</tissue>
    </source>
</reference>
<dbReference type="EMBL" id="JANPWB010000008">
    <property type="protein sequence ID" value="KAJ1161937.1"/>
    <property type="molecule type" value="Genomic_DNA"/>
</dbReference>
<sequence>MVIGGLTYVACGLGGCRFPRLASGALFRAGLLQSWGGSFVSGPRSRLGPDRPGWVQFWSRGGGAGWAVLERGMSAPGGELD</sequence>
<gene>
    <name evidence="1" type="ORF">NDU88_002417</name>
</gene>
<comment type="caution">
    <text evidence="1">The sequence shown here is derived from an EMBL/GenBank/DDBJ whole genome shotgun (WGS) entry which is preliminary data.</text>
</comment>
<name>A0AAV7SBJ8_PLEWA</name>
<organism evidence="1 2">
    <name type="scientific">Pleurodeles waltl</name>
    <name type="common">Iberian ribbed newt</name>
    <dbReference type="NCBI Taxonomy" id="8319"/>
    <lineage>
        <taxon>Eukaryota</taxon>
        <taxon>Metazoa</taxon>
        <taxon>Chordata</taxon>
        <taxon>Craniata</taxon>
        <taxon>Vertebrata</taxon>
        <taxon>Euteleostomi</taxon>
        <taxon>Amphibia</taxon>
        <taxon>Batrachia</taxon>
        <taxon>Caudata</taxon>
        <taxon>Salamandroidea</taxon>
        <taxon>Salamandridae</taxon>
        <taxon>Pleurodelinae</taxon>
        <taxon>Pleurodeles</taxon>
    </lineage>
</organism>
<proteinExistence type="predicted"/>
<evidence type="ECO:0000313" key="2">
    <source>
        <dbReference type="Proteomes" id="UP001066276"/>
    </source>
</evidence>
<evidence type="ECO:0000313" key="1">
    <source>
        <dbReference type="EMBL" id="KAJ1161937.1"/>
    </source>
</evidence>
<accession>A0AAV7SBJ8</accession>
<dbReference type="AlphaFoldDB" id="A0AAV7SBJ8"/>
<dbReference type="Proteomes" id="UP001066276">
    <property type="component" value="Chromosome 4_2"/>
</dbReference>